<sequence>MHVRWKHLTATQRCQKWSSEVRQPMDNRVDYLGTGTNTAAGADTSTGTDTDACAGTGAGNSTESDTVGLRGGFAESNRSTRPHQEGVASSSQPKQSSGSSIDGMEDMDHADDNVEHVEESDRSSPDMLGEQKKERRDKINWKDRERYDRCYKICPEITPEQKLEAKRLMGQKRQKNARYRQRRKERLAQSNENPVAQRQNLQGAVTQGTETSNFQMNPDTHSFEVPHRPGMPSSVPLTDTRYAGAGYTAYRLTSSVTNNQDYSYQLEVTSREVSAGQHINEESTAARLSRILKGRRPHGLYTSFDVVDSTGLIRTE</sequence>
<feature type="compositionally biased region" description="Low complexity" evidence="1">
    <location>
        <begin position="89"/>
        <end position="100"/>
    </location>
</feature>
<feature type="region of interest" description="Disordered" evidence="1">
    <location>
        <begin position="32"/>
        <end position="136"/>
    </location>
</feature>
<reference evidence="2" key="1">
    <citation type="journal article" date="2023" name="Mol. Phylogenet. Evol.">
        <title>Genome-scale phylogeny and comparative genomics of the fungal order Sordariales.</title>
        <authorList>
            <person name="Hensen N."/>
            <person name="Bonometti L."/>
            <person name="Westerberg I."/>
            <person name="Brannstrom I.O."/>
            <person name="Guillou S."/>
            <person name="Cros-Aarteil S."/>
            <person name="Calhoun S."/>
            <person name="Haridas S."/>
            <person name="Kuo A."/>
            <person name="Mondo S."/>
            <person name="Pangilinan J."/>
            <person name="Riley R."/>
            <person name="LaButti K."/>
            <person name="Andreopoulos B."/>
            <person name="Lipzen A."/>
            <person name="Chen C."/>
            <person name="Yan M."/>
            <person name="Daum C."/>
            <person name="Ng V."/>
            <person name="Clum A."/>
            <person name="Steindorff A."/>
            <person name="Ohm R.A."/>
            <person name="Martin F."/>
            <person name="Silar P."/>
            <person name="Natvig D.O."/>
            <person name="Lalanne C."/>
            <person name="Gautier V."/>
            <person name="Ament-Velasquez S.L."/>
            <person name="Kruys A."/>
            <person name="Hutchinson M.I."/>
            <person name="Powell A.J."/>
            <person name="Barry K."/>
            <person name="Miller A.N."/>
            <person name="Grigoriev I.V."/>
            <person name="Debuchy R."/>
            <person name="Gladieux P."/>
            <person name="Hiltunen Thoren M."/>
            <person name="Johannesson H."/>
        </authorList>
    </citation>
    <scope>NUCLEOTIDE SEQUENCE</scope>
    <source>
        <strain evidence="2">CBS 118394</strain>
    </source>
</reference>
<comment type="caution">
    <text evidence="2">The sequence shown here is derived from an EMBL/GenBank/DDBJ whole genome shotgun (WGS) entry which is preliminary data.</text>
</comment>
<feature type="compositionally biased region" description="Basic residues" evidence="1">
    <location>
        <begin position="169"/>
        <end position="185"/>
    </location>
</feature>
<reference evidence="2" key="2">
    <citation type="submission" date="2023-06" db="EMBL/GenBank/DDBJ databases">
        <authorList>
            <consortium name="Lawrence Berkeley National Laboratory"/>
            <person name="Haridas S."/>
            <person name="Hensen N."/>
            <person name="Bonometti L."/>
            <person name="Westerberg I."/>
            <person name="Brannstrom I.O."/>
            <person name="Guillou S."/>
            <person name="Cros-Aarteil S."/>
            <person name="Calhoun S."/>
            <person name="Kuo A."/>
            <person name="Mondo S."/>
            <person name="Pangilinan J."/>
            <person name="Riley R."/>
            <person name="Labutti K."/>
            <person name="Andreopoulos B."/>
            <person name="Lipzen A."/>
            <person name="Chen C."/>
            <person name="Yanf M."/>
            <person name="Daum C."/>
            <person name="Ng V."/>
            <person name="Clum A."/>
            <person name="Steindorff A."/>
            <person name="Ohm R."/>
            <person name="Martin F."/>
            <person name="Silar P."/>
            <person name="Natvig D."/>
            <person name="Lalanne C."/>
            <person name="Gautier V."/>
            <person name="Ament-Velasquez S.L."/>
            <person name="Kruys A."/>
            <person name="Hutchinson M.I."/>
            <person name="Powell A.J."/>
            <person name="Barry K."/>
            <person name="Miller A.N."/>
            <person name="Grigoriev I.V."/>
            <person name="Debuchy R."/>
            <person name="Gladieux P."/>
            <person name="Thoren M.H."/>
            <person name="Johannesson H."/>
        </authorList>
    </citation>
    <scope>NUCLEOTIDE SEQUENCE</scope>
    <source>
        <strain evidence="2">CBS 118394</strain>
    </source>
</reference>
<dbReference type="EMBL" id="JAUEDM010000001">
    <property type="protein sequence ID" value="KAK3331127.1"/>
    <property type="molecule type" value="Genomic_DNA"/>
</dbReference>
<protein>
    <submittedName>
        <fullName evidence="2">Uncharacterized protein</fullName>
    </submittedName>
</protein>
<feature type="compositionally biased region" description="Low complexity" evidence="1">
    <location>
        <begin position="33"/>
        <end position="55"/>
    </location>
</feature>
<evidence type="ECO:0000256" key="1">
    <source>
        <dbReference type="SAM" id="MobiDB-lite"/>
    </source>
</evidence>
<feature type="region of interest" description="Disordered" evidence="1">
    <location>
        <begin position="165"/>
        <end position="219"/>
    </location>
</feature>
<organism evidence="2 3">
    <name type="scientific">Apodospora peruviana</name>
    <dbReference type="NCBI Taxonomy" id="516989"/>
    <lineage>
        <taxon>Eukaryota</taxon>
        <taxon>Fungi</taxon>
        <taxon>Dikarya</taxon>
        <taxon>Ascomycota</taxon>
        <taxon>Pezizomycotina</taxon>
        <taxon>Sordariomycetes</taxon>
        <taxon>Sordariomycetidae</taxon>
        <taxon>Sordariales</taxon>
        <taxon>Lasiosphaeriaceae</taxon>
        <taxon>Apodospora</taxon>
    </lineage>
</organism>
<proteinExistence type="predicted"/>
<dbReference type="AlphaFoldDB" id="A0AAE0MG02"/>
<feature type="compositionally biased region" description="Basic and acidic residues" evidence="1">
    <location>
        <begin position="106"/>
        <end position="136"/>
    </location>
</feature>
<name>A0AAE0MG02_9PEZI</name>
<gene>
    <name evidence="2" type="ORF">B0H66DRAFT_636061</name>
</gene>
<keyword evidence="3" id="KW-1185">Reference proteome</keyword>
<evidence type="ECO:0000313" key="2">
    <source>
        <dbReference type="EMBL" id="KAK3331127.1"/>
    </source>
</evidence>
<feature type="compositionally biased region" description="Polar residues" evidence="1">
    <location>
        <begin position="188"/>
        <end position="219"/>
    </location>
</feature>
<evidence type="ECO:0000313" key="3">
    <source>
        <dbReference type="Proteomes" id="UP001283341"/>
    </source>
</evidence>
<accession>A0AAE0MG02</accession>
<dbReference type="Proteomes" id="UP001283341">
    <property type="component" value="Unassembled WGS sequence"/>
</dbReference>